<sequence length="228" mass="25699">MTDELDANLYSSCLFRGLPTRDRRELKDSMVIEVYPRRSMIFAEGSYSDRLQIVCAGQVKLTATSQAGRQAMTALAGPGDVLELLPELAPGRRVQTATAATAVTTASITYEELRGWWQRRPVILRELLRELEAAVRMREQVRLDYHHMDVPARIAKLLLGLAKRFGQPEANTVLVTHHLTQTDMADLVCSVRESVNHAVTYFSERGWIMQFRTGTLLSDVNALARRAR</sequence>
<dbReference type="InterPro" id="IPR050397">
    <property type="entry name" value="Env_Response_Regulators"/>
</dbReference>
<comment type="caution">
    <text evidence="6">The sequence shown here is derived from an EMBL/GenBank/DDBJ whole genome shotgun (WGS) entry which is preliminary data.</text>
</comment>
<dbReference type="RefSeq" id="WP_086788206.1">
    <property type="nucleotide sequence ID" value="NZ_JAGIOO010000001.1"/>
</dbReference>
<dbReference type="PROSITE" id="PS51063">
    <property type="entry name" value="HTH_CRP_2"/>
    <property type="match status" value="1"/>
</dbReference>
<dbReference type="PANTHER" id="PTHR24567">
    <property type="entry name" value="CRP FAMILY TRANSCRIPTIONAL REGULATORY PROTEIN"/>
    <property type="match status" value="1"/>
</dbReference>
<dbReference type="Gene3D" id="1.10.10.10">
    <property type="entry name" value="Winged helix-like DNA-binding domain superfamily/Winged helix DNA-binding domain"/>
    <property type="match status" value="1"/>
</dbReference>
<keyword evidence="7" id="KW-1185">Reference proteome</keyword>
<dbReference type="Pfam" id="PF00027">
    <property type="entry name" value="cNMP_binding"/>
    <property type="match status" value="1"/>
</dbReference>
<organism evidence="6 7">
    <name type="scientific">Crossiella equi</name>
    <dbReference type="NCBI Taxonomy" id="130796"/>
    <lineage>
        <taxon>Bacteria</taxon>
        <taxon>Bacillati</taxon>
        <taxon>Actinomycetota</taxon>
        <taxon>Actinomycetes</taxon>
        <taxon>Pseudonocardiales</taxon>
        <taxon>Pseudonocardiaceae</taxon>
        <taxon>Crossiella</taxon>
    </lineage>
</organism>
<gene>
    <name evidence="6" type="ORF">JOF53_000041</name>
</gene>
<evidence type="ECO:0000313" key="6">
    <source>
        <dbReference type="EMBL" id="MBP2471169.1"/>
    </source>
</evidence>
<dbReference type="PANTHER" id="PTHR24567:SF74">
    <property type="entry name" value="HTH-TYPE TRANSCRIPTIONAL REGULATOR ARCR"/>
    <property type="match status" value="1"/>
</dbReference>
<proteinExistence type="predicted"/>
<dbReference type="InterPro" id="IPR018490">
    <property type="entry name" value="cNMP-bd_dom_sf"/>
</dbReference>
<dbReference type="SUPFAM" id="SSF51206">
    <property type="entry name" value="cAMP-binding domain-like"/>
    <property type="match status" value="1"/>
</dbReference>
<feature type="domain" description="Cyclic nucleotide-binding" evidence="4">
    <location>
        <begin position="14"/>
        <end position="134"/>
    </location>
</feature>
<evidence type="ECO:0000256" key="1">
    <source>
        <dbReference type="ARBA" id="ARBA00023015"/>
    </source>
</evidence>
<evidence type="ECO:0000256" key="2">
    <source>
        <dbReference type="ARBA" id="ARBA00023125"/>
    </source>
</evidence>
<dbReference type="Gene3D" id="2.60.120.10">
    <property type="entry name" value="Jelly Rolls"/>
    <property type="match status" value="1"/>
</dbReference>
<keyword evidence="3" id="KW-0804">Transcription</keyword>
<accession>A0ABS5A3L3</accession>
<keyword evidence="2" id="KW-0238">DNA-binding</keyword>
<keyword evidence="1" id="KW-0805">Transcription regulation</keyword>
<dbReference type="EMBL" id="JAGIOO010000001">
    <property type="protein sequence ID" value="MBP2471169.1"/>
    <property type="molecule type" value="Genomic_DNA"/>
</dbReference>
<dbReference type="SMART" id="SM00100">
    <property type="entry name" value="cNMP"/>
    <property type="match status" value="1"/>
</dbReference>
<evidence type="ECO:0000259" key="5">
    <source>
        <dbReference type="PROSITE" id="PS51063"/>
    </source>
</evidence>
<name>A0ABS5A3L3_9PSEU</name>
<dbReference type="InterPro" id="IPR036388">
    <property type="entry name" value="WH-like_DNA-bd_sf"/>
</dbReference>
<dbReference type="InterPro" id="IPR012318">
    <property type="entry name" value="HTH_CRP"/>
</dbReference>
<dbReference type="PROSITE" id="PS50042">
    <property type="entry name" value="CNMP_BINDING_3"/>
    <property type="match status" value="1"/>
</dbReference>
<evidence type="ECO:0000256" key="3">
    <source>
        <dbReference type="ARBA" id="ARBA00023163"/>
    </source>
</evidence>
<dbReference type="Pfam" id="PF13545">
    <property type="entry name" value="HTH_Crp_2"/>
    <property type="match status" value="1"/>
</dbReference>
<dbReference type="InterPro" id="IPR014710">
    <property type="entry name" value="RmlC-like_jellyroll"/>
</dbReference>
<evidence type="ECO:0000259" key="4">
    <source>
        <dbReference type="PROSITE" id="PS50042"/>
    </source>
</evidence>
<evidence type="ECO:0000313" key="7">
    <source>
        <dbReference type="Proteomes" id="UP001519363"/>
    </source>
</evidence>
<dbReference type="CDD" id="cd00038">
    <property type="entry name" value="CAP_ED"/>
    <property type="match status" value="1"/>
</dbReference>
<dbReference type="SUPFAM" id="SSF46785">
    <property type="entry name" value="Winged helix' DNA-binding domain"/>
    <property type="match status" value="1"/>
</dbReference>
<protein>
    <submittedName>
        <fullName evidence="6">CRP/FNR family transcriptional regulator</fullName>
    </submittedName>
</protein>
<reference evidence="6 7" key="1">
    <citation type="submission" date="2021-03" db="EMBL/GenBank/DDBJ databases">
        <title>Sequencing the genomes of 1000 actinobacteria strains.</title>
        <authorList>
            <person name="Klenk H.-P."/>
        </authorList>
    </citation>
    <scope>NUCLEOTIDE SEQUENCE [LARGE SCALE GENOMIC DNA]</scope>
    <source>
        <strain evidence="6 7">DSM 44580</strain>
    </source>
</reference>
<dbReference type="InterPro" id="IPR036390">
    <property type="entry name" value="WH_DNA-bd_sf"/>
</dbReference>
<feature type="domain" description="HTH crp-type" evidence="5">
    <location>
        <begin position="148"/>
        <end position="221"/>
    </location>
</feature>
<dbReference type="Proteomes" id="UP001519363">
    <property type="component" value="Unassembled WGS sequence"/>
</dbReference>
<dbReference type="InterPro" id="IPR000595">
    <property type="entry name" value="cNMP-bd_dom"/>
</dbReference>